<protein>
    <submittedName>
        <fullName evidence="3">Transmembrane protein, putative</fullName>
    </submittedName>
</protein>
<dbReference type="Proteomes" id="UP000009168">
    <property type="component" value="Unassembled WGS sequence"/>
</dbReference>
<evidence type="ECO:0000256" key="2">
    <source>
        <dbReference type="SAM" id="Phobius"/>
    </source>
</evidence>
<evidence type="ECO:0000313" key="3">
    <source>
        <dbReference type="EMBL" id="EAR84485.1"/>
    </source>
</evidence>
<dbReference type="RefSeq" id="XP_001032148.1">
    <property type="nucleotide sequence ID" value="XM_001032148.2"/>
</dbReference>
<keyword evidence="2" id="KW-1133">Transmembrane helix</keyword>
<feature type="transmembrane region" description="Helical" evidence="2">
    <location>
        <begin position="748"/>
        <end position="772"/>
    </location>
</feature>
<dbReference type="KEGG" id="tet:TTHERM_00691830"/>
<feature type="compositionally biased region" description="Polar residues" evidence="1">
    <location>
        <begin position="682"/>
        <end position="698"/>
    </location>
</feature>
<evidence type="ECO:0000256" key="1">
    <source>
        <dbReference type="SAM" id="MobiDB-lite"/>
    </source>
</evidence>
<keyword evidence="4" id="KW-1185">Reference proteome</keyword>
<evidence type="ECO:0000313" key="4">
    <source>
        <dbReference type="Proteomes" id="UP000009168"/>
    </source>
</evidence>
<feature type="transmembrane region" description="Helical" evidence="2">
    <location>
        <begin position="949"/>
        <end position="972"/>
    </location>
</feature>
<organism evidence="3 4">
    <name type="scientific">Tetrahymena thermophila (strain SB210)</name>
    <dbReference type="NCBI Taxonomy" id="312017"/>
    <lineage>
        <taxon>Eukaryota</taxon>
        <taxon>Sar</taxon>
        <taxon>Alveolata</taxon>
        <taxon>Ciliophora</taxon>
        <taxon>Intramacronucleata</taxon>
        <taxon>Oligohymenophorea</taxon>
        <taxon>Hymenostomatida</taxon>
        <taxon>Tetrahymenina</taxon>
        <taxon>Tetrahymenidae</taxon>
        <taxon>Tetrahymena</taxon>
    </lineage>
</organism>
<accession>I7MCP5</accession>
<dbReference type="EMBL" id="GG662490">
    <property type="protein sequence ID" value="EAR84485.1"/>
    <property type="molecule type" value="Genomic_DNA"/>
</dbReference>
<keyword evidence="2 3" id="KW-0812">Transmembrane</keyword>
<name>I7MCP5_TETTS</name>
<dbReference type="HOGENOM" id="CLU_251661_0_0_1"/>
<sequence length="1390" mass="162987">MNNSKKIYLNYLLNKAKQIFKEKNRQFNFCKKTLVFEKQVKETQSLYELCLNQKLKLLQVINNDEINIKSLYKIGTNLLQQRNQLKAQIRNLSMMNKFNPELKEIINGFLISLSFLDTKDNLVNYNYNSSNFSNDSSESIYSIELKNESETTYFKNESIKSYYKTCVVFFSIQQGERGKILATSNNFESIFGFQNIISQDISIIFPSIMIQKFEQRIDNMTNMVNYENKQDKQIKMLLCRTNIGLGIPIIPRMFLDYIPHLDMFGIIIRLEVSNNTNYFALFSPQNFQLNLVNTVFYSEFMKKYFKVQEISTIYFSKLVPISIFLKHSRILKGSPFIDTLCFLPNKQNNQDSFYFKTPLTIQDLLEQKISQNSLYQFDFYKIRFYVKEVENYEDELLLCEIFSLKKIKKQKEIQENIQLLKIQIDSLILEAEQLNFLTTLQSQNSKPSNGRQDETISENRYNNIKWNKTIRKGSRNDEDKYEGSQKDLLSTNYMMQGNRTLQKLLDHEKMQETFHDKKTNYINELLSPSTSNQFSGILLSPTKIYMHDDKTKVFDDDYIQNMYQESYYSSEKYINYQSNQNKNVSNMKYFQHQKSIETEVLNQYQEIQVDMPSIQQIQDNYNNNLIYSNGLVHDQSYFTPNQGMKRFNYPDITPHLIGNEEINTFQNRQQIFFTKKSQFNNQDGSDFSDAWSKQSNSFDTDDSDLDNKRSRRTHVTQKTGSNQQLTYQSLKHIYNSVLKKQRNVGLQILNIFGIASLLLIIGLISVDFVLIIQTFQKAKIDYQFITWPMDLQSLLSQIMYRVYIIGINDQKIIPALVKAWPQYYQENIDFIHQNQAEVIKMYDNQQNGDFQIASYFEKLADTDDTFILKKDFSSYKGMNFTVQTKQQYFILYYIITHYLFSQKIYNAYNPLGTIFDNFDNYNQIITQLQGDIYESSVDSLNQILENTKLLMIICIILALLIICAVIPLNAIIQTQREIVLKLFATMQSQDIQNMENACLNSLQAKERNQTKKRIQSTQTLIGQVSQHDLSYKKIPISSTKISIGQNFFSSKNPTASNEKKMIQTIKPQQDLNTFKNAQKDGKKKNISIISSLPKFSLHILIFGIIGFLSIVSQPIINYFLIKNFISDGDFNIQMLSILSSVKSQFCGTIFFSYANVYVKQSIPTSLVYNKRFFDSRIPDVLTNNDKILKDLYMAESESSSKVRYNNNEYEDFFYQILKGDVCDVFDRNSQYIDSQKYNFNSTKCNNLQSEILKQGFLVSAKYFLDLFKELFEITSVEDYDQRQTLLVTWEDQYKIKKLSQFTDLMITIISVLSDFITTQGLQFLNFNMRLQITLAITQVVTLILAFYFGWMTFYNSTHKQMNDTVQLLSLIDINVLATNSYTSSYLNSRK</sequence>
<gene>
    <name evidence="3" type="ORF">TTHERM_00691830</name>
</gene>
<feature type="transmembrane region" description="Helical" evidence="2">
    <location>
        <begin position="1330"/>
        <end position="1350"/>
    </location>
</feature>
<reference evidence="4" key="1">
    <citation type="journal article" date="2006" name="PLoS Biol.">
        <title>Macronuclear genome sequence of the ciliate Tetrahymena thermophila, a model eukaryote.</title>
        <authorList>
            <person name="Eisen J.A."/>
            <person name="Coyne R.S."/>
            <person name="Wu M."/>
            <person name="Wu D."/>
            <person name="Thiagarajan M."/>
            <person name="Wortman J.R."/>
            <person name="Badger J.H."/>
            <person name="Ren Q."/>
            <person name="Amedeo P."/>
            <person name="Jones K.M."/>
            <person name="Tallon L.J."/>
            <person name="Delcher A.L."/>
            <person name="Salzberg S.L."/>
            <person name="Silva J.C."/>
            <person name="Haas B.J."/>
            <person name="Majoros W.H."/>
            <person name="Farzad M."/>
            <person name="Carlton J.M."/>
            <person name="Smith R.K. Jr."/>
            <person name="Garg J."/>
            <person name="Pearlman R.E."/>
            <person name="Karrer K.M."/>
            <person name="Sun L."/>
            <person name="Manning G."/>
            <person name="Elde N.C."/>
            <person name="Turkewitz A.P."/>
            <person name="Asai D.J."/>
            <person name="Wilkes D.E."/>
            <person name="Wang Y."/>
            <person name="Cai H."/>
            <person name="Collins K."/>
            <person name="Stewart B.A."/>
            <person name="Lee S.R."/>
            <person name="Wilamowska K."/>
            <person name="Weinberg Z."/>
            <person name="Ruzzo W.L."/>
            <person name="Wloga D."/>
            <person name="Gaertig J."/>
            <person name="Frankel J."/>
            <person name="Tsao C.-C."/>
            <person name="Gorovsky M.A."/>
            <person name="Keeling P.J."/>
            <person name="Waller R.F."/>
            <person name="Patron N.J."/>
            <person name="Cherry J.M."/>
            <person name="Stover N.A."/>
            <person name="Krieger C.J."/>
            <person name="del Toro C."/>
            <person name="Ryder H.F."/>
            <person name="Williamson S.C."/>
            <person name="Barbeau R.A."/>
            <person name="Hamilton E.P."/>
            <person name="Orias E."/>
        </authorList>
    </citation>
    <scope>NUCLEOTIDE SEQUENCE [LARGE SCALE GENOMIC DNA]</scope>
    <source>
        <strain evidence="4">SB210</strain>
    </source>
</reference>
<feature type="region of interest" description="Disordered" evidence="1">
    <location>
        <begin position="682"/>
        <end position="720"/>
    </location>
</feature>
<proteinExistence type="predicted"/>
<dbReference type="InParanoid" id="I7MCP5"/>
<feature type="transmembrane region" description="Helical" evidence="2">
    <location>
        <begin position="1095"/>
        <end position="1120"/>
    </location>
</feature>
<dbReference type="GeneID" id="7830824"/>
<keyword evidence="2" id="KW-0472">Membrane</keyword>